<name>A0A940XJS6_9ACTN</name>
<sequence>MFAVTFRRHRVAALFAAVLAGGLLAGCGDSDGGGGGAAAEESGGVVKLKVGVTPVGDFAPLYYAKDKGIFTKNGLDVTIDPKGASEVPPLVSNSYQAVSMSWTTFIQATAQGVGLRGVFPGIDGAPDTQTGIYAMPSSGIGSAKDLEGKTVAVNQPKATFELNSRVALKEAGVDVDKVKFQVLPLSVMGDALVSGKVDAAYLVPPFSTQVQDKDAKLLVDPYEKTLKGMPVAGYVMTDTFVKENPKAAKAFVAALTEAADELNKNDSYRDFVTTYTKLTPELAQQVPNYTFPTAIDVAKLQEEADLMAQEGFATKKVDIASLLLDAR</sequence>
<evidence type="ECO:0000256" key="4">
    <source>
        <dbReference type="SAM" id="SignalP"/>
    </source>
</evidence>
<organism evidence="6 7">
    <name type="scientific">Streptomyces tagetis</name>
    <dbReference type="NCBI Taxonomy" id="2820809"/>
    <lineage>
        <taxon>Bacteria</taxon>
        <taxon>Bacillati</taxon>
        <taxon>Actinomycetota</taxon>
        <taxon>Actinomycetes</taxon>
        <taxon>Kitasatosporales</taxon>
        <taxon>Streptomycetaceae</taxon>
        <taxon>Streptomyces</taxon>
    </lineage>
</organism>
<evidence type="ECO:0000256" key="2">
    <source>
        <dbReference type="ARBA" id="ARBA00010742"/>
    </source>
</evidence>
<accession>A0A940XJS6</accession>
<dbReference type="AlphaFoldDB" id="A0A940XJS6"/>
<keyword evidence="3 4" id="KW-0732">Signal</keyword>
<dbReference type="GO" id="GO:0042597">
    <property type="term" value="C:periplasmic space"/>
    <property type="evidence" value="ECO:0007669"/>
    <property type="project" value="UniProtKB-SubCell"/>
</dbReference>
<comment type="subcellular location">
    <subcellularLocation>
        <location evidence="1">Periplasm</location>
    </subcellularLocation>
</comment>
<proteinExistence type="inferred from homology"/>
<evidence type="ECO:0000259" key="5">
    <source>
        <dbReference type="Pfam" id="PF09084"/>
    </source>
</evidence>
<dbReference type="Proteomes" id="UP000677875">
    <property type="component" value="Unassembled WGS sequence"/>
</dbReference>
<evidence type="ECO:0000313" key="6">
    <source>
        <dbReference type="EMBL" id="MBQ0825113.1"/>
    </source>
</evidence>
<dbReference type="RefSeq" id="WP_210867816.1">
    <property type="nucleotide sequence ID" value="NZ_JAGPNL010000001.1"/>
</dbReference>
<evidence type="ECO:0000313" key="7">
    <source>
        <dbReference type="Proteomes" id="UP000677875"/>
    </source>
</evidence>
<dbReference type="SUPFAM" id="SSF53850">
    <property type="entry name" value="Periplasmic binding protein-like II"/>
    <property type="match status" value="1"/>
</dbReference>
<dbReference type="Pfam" id="PF09084">
    <property type="entry name" value="NMT1"/>
    <property type="match status" value="1"/>
</dbReference>
<comment type="similarity">
    <text evidence="2">Belongs to the bacterial solute-binding protein SsuA/TauA family.</text>
</comment>
<dbReference type="InterPro" id="IPR015168">
    <property type="entry name" value="SsuA/THI5"/>
</dbReference>
<evidence type="ECO:0000256" key="1">
    <source>
        <dbReference type="ARBA" id="ARBA00004418"/>
    </source>
</evidence>
<evidence type="ECO:0000256" key="3">
    <source>
        <dbReference type="ARBA" id="ARBA00022729"/>
    </source>
</evidence>
<gene>
    <name evidence="6" type="ORF">J5Y05_01090</name>
</gene>
<dbReference type="EMBL" id="JAGPNL010000001">
    <property type="protein sequence ID" value="MBQ0825113.1"/>
    <property type="molecule type" value="Genomic_DNA"/>
</dbReference>
<keyword evidence="7" id="KW-1185">Reference proteome</keyword>
<feature type="signal peptide" evidence="4">
    <location>
        <begin position="1"/>
        <end position="25"/>
    </location>
</feature>
<dbReference type="PANTHER" id="PTHR30024">
    <property type="entry name" value="ALIPHATIC SULFONATES-BINDING PROTEIN-RELATED"/>
    <property type="match status" value="1"/>
</dbReference>
<dbReference type="Gene3D" id="3.40.190.10">
    <property type="entry name" value="Periplasmic binding protein-like II"/>
    <property type="match status" value="2"/>
</dbReference>
<feature type="chain" id="PRO_5039414998" evidence="4">
    <location>
        <begin position="26"/>
        <end position="327"/>
    </location>
</feature>
<feature type="domain" description="SsuA/THI5-like" evidence="5">
    <location>
        <begin position="57"/>
        <end position="263"/>
    </location>
</feature>
<protein>
    <submittedName>
        <fullName evidence="6">ABC transporter substrate-binding protein</fullName>
    </submittedName>
</protein>
<dbReference type="PROSITE" id="PS51257">
    <property type="entry name" value="PROKAR_LIPOPROTEIN"/>
    <property type="match status" value="1"/>
</dbReference>
<reference evidence="6" key="1">
    <citation type="submission" date="2021-04" db="EMBL/GenBank/DDBJ databases">
        <title>Genome seq and assembly of Streptomyces sp. RG38.</title>
        <authorList>
            <person name="Chhetri G."/>
        </authorList>
    </citation>
    <scope>NUCLEOTIDE SEQUENCE</scope>
    <source>
        <strain evidence="6">RG38</strain>
    </source>
</reference>
<comment type="caution">
    <text evidence="6">The sequence shown here is derived from an EMBL/GenBank/DDBJ whole genome shotgun (WGS) entry which is preliminary data.</text>
</comment>
<dbReference type="GO" id="GO:0042918">
    <property type="term" value="P:alkanesulfonate transmembrane transport"/>
    <property type="evidence" value="ECO:0007669"/>
    <property type="project" value="TreeGrafter"/>
</dbReference>
<dbReference type="PANTHER" id="PTHR30024:SF47">
    <property type="entry name" value="TAURINE-BINDING PERIPLASMIC PROTEIN"/>
    <property type="match status" value="1"/>
</dbReference>